<protein>
    <recommendedName>
        <fullName evidence="3">Sulfotransferase family protein</fullName>
    </recommendedName>
</protein>
<keyword evidence="2" id="KW-1185">Reference proteome</keyword>
<proteinExistence type="predicted"/>
<comment type="caution">
    <text evidence="1">The sequence shown here is derived from an EMBL/GenBank/DDBJ whole genome shotgun (WGS) entry which is preliminary data.</text>
</comment>
<organism evidence="1 2">
    <name type="scientific">Winogradskyella rapida</name>
    <dbReference type="NCBI Taxonomy" id="549701"/>
    <lineage>
        <taxon>Bacteria</taxon>
        <taxon>Pseudomonadati</taxon>
        <taxon>Bacteroidota</taxon>
        <taxon>Flavobacteriia</taxon>
        <taxon>Flavobacteriales</taxon>
        <taxon>Flavobacteriaceae</taxon>
        <taxon>Winogradskyella</taxon>
    </lineage>
</organism>
<dbReference type="Gene3D" id="3.40.50.300">
    <property type="entry name" value="P-loop containing nucleotide triphosphate hydrolases"/>
    <property type="match status" value="1"/>
</dbReference>
<evidence type="ECO:0000313" key="2">
    <source>
        <dbReference type="Proteomes" id="UP001597086"/>
    </source>
</evidence>
<sequence>MNYKFTLVLNAGRSGSTFLYKLLKENFNDDCYIAHEDIPVQISEPKIYNRQYESHEIAALKDNVKLMAYIKHWQKELKHRHVIETGWTSYHLAPLLKAIFKEQFQIIILHRDPISFAFSRANMGNYHKNTFYTHHHEVSPYDVNSIVPSYKSKWGSMNHYEKCMYWWCVVYKEAFEFKSKSPEVPCLVLKSKELFNFSKSDEVLTFLNLNPDKLLKREVSKNELAKFMRETFPVNEEWRNYHLHGEILDFANNLGYEFNEQDVAQLSKKYKLPKGMMPIVRYNIQYWKLKSKLRSFFKI</sequence>
<reference evidence="2" key="1">
    <citation type="journal article" date="2019" name="Int. J. Syst. Evol. Microbiol.">
        <title>The Global Catalogue of Microorganisms (GCM) 10K type strain sequencing project: providing services to taxonomists for standard genome sequencing and annotation.</title>
        <authorList>
            <consortium name="The Broad Institute Genomics Platform"/>
            <consortium name="The Broad Institute Genome Sequencing Center for Infectious Disease"/>
            <person name="Wu L."/>
            <person name="Ma J."/>
        </authorList>
    </citation>
    <scope>NUCLEOTIDE SEQUENCE [LARGE SCALE GENOMIC DNA]</scope>
    <source>
        <strain evidence="2">CCUG 56098</strain>
    </source>
</reference>
<name>A0ABW3KRR0_9FLAO</name>
<accession>A0ABW3KRR0</accession>
<dbReference type="RefSeq" id="WP_386117056.1">
    <property type="nucleotide sequence ID" value="NZ_JBHTKM010000063.1"/>
</dbReference>
<gene>
    <name evidence="1" type="ORF">ACFQ13_10495</name>
</gene>
<dbReference type="SUPFAM" id="SSF52540">
    <property type="entry name" value="P-loop containing nucleoside triphosphate hydrolases"/>
    <property type="match status" value="1"/>
</dbReference>
<dbReference type="EMBL" id="JBHTKM010000063">
    <property type="protein sequence ID" value="MFD1016350.1"/>
    <property type="molecule type" value="Genomic_DNA"/>
</dbReference>
<evidence type="ECO:0008006" key="3">
    <source>
        <dbReference type="Google" id="ProtNLM"/>
    </source>
</evidence>
<dbReference type="Proteomes" id="UP001597086">
    <property type="component" value="Unassembled WGS sequence"/>
</dbReference>
<evidence type="ECO:0000313" key="1">
    <source>
        <dbReference type="EMBL" id="MFD1016350.1"/>
    </source>
</evidence>
<dbReference type="InterPro" id="IPR027417">
    <property type="entry name" value="P-loop_NTPase"/>
</dbReference>